<dbReference type="GO" id="GO:0005634">
    <property type="term" value="C:nucleus"/>
    <property type="evidence" value="ECO:0007669"/>
    <property type="project" value="TreeGrafter"/>
</dbReference>
<reference evidence="4" key="1">
    <citation type="submission" date="2023-06" db="EMBL/GenBank/DDBJ databases">
        <authorList>
            <person name="Delattre M."/>
        </authorList>
    </citation>
    <scope>NUCLEOTIDE SEQUENCE</scope>
    <source>
        <strain evidence="4">AF72</strain>
    </source>
</reference>
<protein>
    <submittedName>
        <fullName evidence="4">Uncharacterized protein</fullName>
    </submittedName>
</protein>
<keyword evidence="2" id="KW-0342">GTP-binding</keyword>
<evidence type="ECO:0000256" key="2">
    <source>
        <dbReference type="ARBA" id="ARBA00023134"/>
    </source>
</evidence>
<evidence type="ECO:0000313" key="4">
    <source>
        <dbReference type="EMBL" id="CAJ0565698.1"/>
    </source>
</evidence>
<dbReference type="InterPro" id="IPR027417">
    <property type="entry name" value="P-loop_NTPase"/>
</dbReference>
<dbReference type="GO" id="GO:0005737">
    <property type="term" value="C:cytoplasm"/>
    <property type="evidence" value="ECO:0007669"/>
    <property type="project" value="TreeGrafter"/>
</dbReference>
<evidence type="ECO:0000313" key="5">
    <source>
        <dbReference type="Proteomes" id="UP001177023"/>
    </source>
</evidence>
<dbReference type="SMART" id="SM00176">
    <property type="entry name" value="RAN"/>
    <property type="match status" value="1"/>
</dbReference>
<proteinExistence type="predicted"/>
<gene>
    <name evidence="4" type="ORF">MSPICULIGERA_LOCUS4329</name>
</gene>
<dbReference type="GO" id="GO:0000054">
    <property type="term" value="P:ribosomal subunit export from nucleus"/>
    <property type="evidence" value="ECO:0007669"/>
    <property type="project" value="TreeGrafter"/>
</dbReference>
<evidence type="ECO:0000256" key="3">
    <source>
        <dbReference type="SAM" id="MobiDB-lite"/>
    </source>
</evidence>
<keyword evidence="1" id="KW-0547">Nucleotide-binding</keyword>
<dbReference type="EMBL" id="CATQJA010001091">
    <property type="protein sequence ID" value="CAJ0565698.1"/>
    <property type="molecule type" value="Genomic_DNA"/>
</dbReference>
<dbReference type="GO" id="GO:0006606">
    <property type="term" value="P:protein import into nucleus"/>
    <property type="evidence" value="ECO:0007669"/>
    <property type="project" value="TreeGrafter"/>
</dbReference>
<dbReference type="GO" id="GO:0005525">
    <property type="term" value="F:GTP binding"/>
    <property type="evidence" value="ECO:0007669"/>
    <property type="project" value="UniProtKB-KW"/>
</dbReference>
<dbReference type="PANTHER" id="PTHR24071:SF26">
    <property type="entry name" value="GTP-BINDING NUCLEAR PROTEIN RAN-4"/>
    <property type="match status" value="1"/>
</dbReference>
<dbReference type="GO" id="GO:0003924">
    <property type="term" value="F:GTPase activity"/>
    <property type="evidence" value="ECO:0007669"/>
    <property type="project" value="InterPro"/>
</dbReference>
<sequence>MPPTFSIALIGASGTGKTTFLKRISTGEFKLGEIQTQAVEITNVDFYTTRGKVRFACWEIPGSSEIEDLQDAHFHGVLAFYNSGSPTQLDECLQRVREWEEQHRHGWTGFVVARKERDNVYITPRSNNSNSFDVDTKEEREIGKPFIWLARMIWNCPDLEFVPEPAFPEGVSTEPLAERCPTVLVARSQFILPSASPSSVKTGTGRVCAVRTTIARRRSPLVRTLSMKAVRTATAAMAPCSARAAMVMAASSRIPSSAAAPAPMSPFQGRPAPSRVSGPTTFDDEAKARHKIDCRHIIT</sequence>
<dbReference type="InterPro" id="IPR002041">
    <property type="entry name" value="Ran_GTPase"/>
</dbReference>
<dbReference type="Pfam" id="PF08477">
    <property type="entry name" value="Roc"/>
    <property type="match status" value="1"/>
</dbReference>
<comment type="caution">
    <text evidence="4">The sequence shown here is derived from an EMBL/GenBank/DDBJ whole genome shotgun (WGS) entry which is preliminary data.</text>
</comment>
<accession>A0AA36CB21</accession>
<dbReference type="Proteomes" id="UP001177023">
    <property type="component" value="Unassembled WGS sequence"/>
</dbReference>
<dbReference type="PANTHER" id="PTHR24071">
    <property type="entry name" value="RAN GTPASE"/>
    <property type="match status" value="1"/>
</dbReference>
<dbReference type="AlphaFoldDB" id="A0AA36CB21"/>
<dbReference type="Gene3D" id="3.40.50.300">
    <property type="entry name" value="P-loop containing nucleotide triphosphate hydrolases"/>
    <property type="match status" value="1"/>
</dbReference>
<organism evidence="4 5">
    <name type="scientific">Mesorhabditis spiculigera</name>
    <dbReference type="NCBI Taxonomy" id="96644"/>
    <lineage>
        <taxon>Eukaryota</taxon>
        <taxon>Metazoa</taxon>
        <taxon>Ecdysozoa</taxon>
        <taxon>Nematoda</taxon>
        <taxon>Chromadorea</taxon>
        <taxon>Rhabditida</taxon>
        <taxon>Rhabditina</taxon>
        <taxon>Rhabditomorpha</taxon>
        <taxon>Rhabditoidea</taxon>
        <taxon>Rhabditidae</taxon>
        <taxon>Mesorhabditinae</taxon>
        <taxon>Mesorhabditis</taxon>
    </lineage>
</organism>
<name>A0AA36CB21_9BILA</name>
<feature type="region of interest" description="Disordered" evidence="3">
    <location>
        <begin position="258"/>
        <end position="282"/>
    </location>
</feature>
<feature type="non-terminal residue" evidence="4">
    <location>
        <position position="299"/>
    </location>
</feature>
<keyword evidence="5" id="KW-1185">Reference proteome</keyword>
<evidence type="ECO:0000256" key="1">
    <source>
        <dbReference type="ARBA" id="ARBA00022741"/>
    </source>
</evidence>
<dbReference type="SUPFAM" id="SSF52540">
    <property type="entry name" value="P-loop containing nucleoside triphosphate hydrolases"/>
    <property type="match status" value="1"/>
</dbReference>